<gene>
    <name evidence="2" type="ORF">FLA105534_04900</name>
</gene>
<accession>A0A6J4GZ84</accession>
<dbReference type="AlphaFoldDB" id="A0A6J4GZ84"/>
<evidence type="ECO:0000256" key="1">
    <source>
        <dbReference type="SAM" id="Phobius"/>
    </source>
</evidence>
<evidence type="ECO:0000313" key="2">
    <source>
        <dbReference type="EMBL" id="CAA9203720.1"/>
    </source>
</evidence>
<keyword evidence="1" id="KW-0472">Membrane</keyword>
<protein>
    <submittedName>
        <fullName evidence="2">Uncharacterized protein</fullName>
    </submittedName>
</protein>
<organism evidence="2 3">
    <name type="scientific">Flavobacterium bizetiae</name>
    <dbReference type="NCBI Taxonomy" id="2704140"/>
    <lineage>
        <taxon>Bacteria</taxon>
        <taxon>Pseudomonadati</taxon>
        <taxon>Bacteroidota</taxon>
        <taxon>Flavobacteriia</taxon>
        <taxon>Flavobacteriales</taxon>
        <taxon>Flavobacteriaceae</taxon>
        <taxon>Flavobacterium</taxon>
    </lineage>
</organism>
<keyword evidence="1" id="KW-0812">Transmembrane</keyword>
<evidence type="ECO:0000313" key="3">
    <source>
        <dbReference type="Proteomes" id="UP000479938"/>
    </source>
</evidence>
<sequence length="150" mass="17377">MLPIILLFTGYKQYSYFTNGYETKIMRVEKCTSGSNSKRKSVSIEGKINHQEASFGLFDDDAYDFLSYLSDSQQEDFQNVDYNNLKPLKLDVRVVQFGDSKNVMFIKKNQTAQEALKTNLVPWIVIEIVFVGLLLLFYCLKNTQKPHEHT</sequence>
<dbReference type="EMBL" id="CADCSU010000225">
    <property type="protein sequence ID" value="CAA9203720.1"/>
    <property type="molecule type" value="Genomic_DNA"/>
</dbReference>
<keyword evidence="1" id="KW-1133">Transmembrane helix</keyword>
<dbReference type="RefSeq" id="WP_173973347.1">
    <property type="nucleotide sequence ID" value="NZ_CADCSU010000225.1"/>
</dbReference>
<dbReference type="Proteomes" id="UP000479938">
    <property type="component" value="Unassembled WGS sequence"/>
</dbReference>
<feature type="transmembrane region" description="Helical" evidence="1">
    <location>
        <begin position="120"/>
        <end position="140"/>
    </location>
</feature>
<reference evidence="2 3" key="1">
    <citation type="submission" date="2020-02" db="EMBL/GenBank/DDBJ databases">
        <authorList>
            <person name="Criscuolo A."/>
        </authorList>
    </citation>
    <scope>NUCLEOTIDE SEQUENCE [LARGE SCALE GENOMIC DNA]</scope>
    <source>
        <strain evidence="2">CIP105534</strain>
    </source>
</reference>
<name>A0A6J4GZ84_9FLAO</name>
<keyword evidence="3" id="KW-1185">Reference proteome</keyword>
<proteinExistence type="predicted"/>